<keyword evidence="2" id="KW-0479">Metal-binding</keyword>
<evidence type="ECO:0000313" key="6">
    <source>
        <dbReference type="Proteomes" id="UP000077275"/>
    </source>
</evidence>
<name>A0A166CV39_9EURY</name>
<dbReference type="RefSeq" id="WP_067258347.1">
    <property type="nucleotide sequence ID" value="NZ_LWMW01000075.1"/>
</dbReference>
<dbReference type="Proteomes" id="UP000077275">
    <property type="component" value="Unassembled WGS sequence"/>
</dbReference>
<dbReference type="GO" id="GO:0032259">
    <property type="term" value="P:methylation"/>
    <property type="evidence" value="ECO:0007669"/>
    <property type="project" value="UniProtKB-KW"/>
</dbReference>
<evidence type="ECO:0000256" key="1">
    <source>
        <dbReference type="ARBA" id="ARBA00001947"/>
    </source>
</evidence>
<dbReference type="EC" id="2.1.1.14" evidence="5"/>
<dbReference type="AlphaFoldDB" id="A0A166CV39"/>
<feature type="domain" description="Cobalamin-independent methionine synthase MetE C-terminal/archaeal" evidence="4">
    <location>
        <begin position="1"/>
        <end position="316"/>
    </location>
</feature>
<dbReference type="CDD" id="cd03311">
    <property type="entry name" value="CIMS_C_terminal_like"/>
    <property type="match status" value="1"/>
</dbReference>
<dbReference type="GO" id="GO:0008270">
    <property type="term" value="F:zinc ion binding"/>
    <property type="evidence" value="ECO:0007669"/>
    <property type="project" value="InterPro"/>
</dbReference>
<comment type="caution">
    <text evidence="5">The sequence shown here is derived from an EMBL/GenBank/DDBJ whole genome shotgun (WGS) entry which is preliminary data.</text>
</comment>
<reference evidence="5 6" key="1">
    <citation type="submission" date="2016-04" db="EMBL/GenBank/DDBJ databases">
        <title>Genome sequence of Methanobrevibacter cuticularis DSM 11139.</title>
        <authorList>
            <person name="Poehlein A."/>
            <person name="Seedorf H."/>
            <person name="Daniel R."/>
        </authorList>
    </citation>
    <scope>NUCLEOTIDE SEQUENCE [LARGE SCALE GENOMIC DNA]</scope>
    <source>
        <strain evidence="5 6">DSM 11139</strain>
    </source>
</reference>
<dbReference type="EMBL" id="LWMW01000075">
    <property type="protein sequence ID" value="KZX17027.1"/>
    <property type="molecule type" value="Genomic_DNA"/>
</dbReference>
<comment type="cofactor">
    <cofactor evidence="1">
        <name>Zn(2+)</name>
        <dbReference type="ChEBI" id="CHEBI:29105"/>
    </cofactor>
</comment>
<dbReference type="Gene3D" id="3.20.20.210">
    <property type="match status" value="1"/>
</dbReference>
<protein>
    <submittedName>
        <fullName evidence="5">5-methyltetrahydropteroyltriglutamate--homocysteine methyltransferase</fullName>
        <ecNumber evidence="5">2.1.1.14</ecNumber>
    </submittedName>
</protein>
<keyword evidence="6" id="KW-1185">Reference proteome</keyword>
<keyword evidence="5" id="KW-0489">Methyltransferase</keyword>
<evidence type="ECO:0000259" key="4">
    <source>
        <dbReference type="Pfam" id="PF01717"/>
    </source>
</evidence>
<dbReference type="NCBIfam" id="NF002119">
    <property type="entry name" value="PRK00957.1"/>
    <property type="match status" value="1"/>
</dbReference>
<dbReference type="PANTHER" id="PTHR30519">
    <property type="entry name" value="5-METHYLTETRAHYDROPTEROYLTRIGLUTAMATE--HOMOCYSTEINE METHYLTRANSFERASE"/>
    <property type="match status" value="1"/>
</dbReference>
<evidence type="ECO:0000256" key="3">
    <source>
        <dbReference type="ARBA" id="ARBA00022833"/>
    </source>
</evidence>
<dbReference type="STRING" id="47311.MBCUT_04330"/>
<sequence length="320" mass="34870">MISSVVGSYPVYIKKESNAKYKIAKIAQLFGKNNGCKLAIKHAVQSQLEAGIDIISDGQVRGDMVEIFVKQIPGFKIKGNTFYISSRIAKPFGSIGANDLKLAIKYMNRTLSSMNVSDSERSKKGVKGIITGPSTLVQSCKLGPIYKDKNIAIIDMAKALKEECLYLEKAGAKLIQIDEPFLSTGLLDMNVAKDAINIISKEISIPVAIHCCGDIKNIFGNLIEFDVDIIDCEFAGHPNNLNVLDSYSNSLGNKKIGLGCIDTKKLTIDSVEDISKIIQRGIAIVGKNNLYIDPDCGMKLLDDDIAFSKLKNMVKAINSI</sequence>
<dbReference type="OrthoDB" id="17656at2157"/>
<dbReference type="InterPro" id="IPR002629">
    <property type="entry name" value="Met_Synth_C/arc"/>
</dbReference>
<dbReference type="GO" id="GO:0003871">
    <property type="term" value="F:5-methyltetrahydropteroyltriglutamate-homocysteine S-methyltransferase activity"/>
    <property type="evidence" value="ECO:0007669"/>
    <property type="project" value="UniProtKB-EC"/>
</dbReference>
<accession>A0A166CV39</accession>
<proteinExistence type="predicted"/>
<organism evidence="5 6">
    <name type="scientific">Methanobrevibacter cuticularis</name>
    <dbReference type="NCBI Taxonomy" id="47311"/>
    <lineage>
        <taxon>Archaea</taxon>
        <taxon>Methanobacteriati</taxon>
        <taxon>Methanobacteriota</taxon>
        <taxon>Methanomada group</taxon>
        <taxon>Methanobacteria</taxon>
        <taxon>Methanobacteriales</taxon>
        <taxon>Methanobacteriaceae</taxon>
        <taxon>Methanobrevibacter</taxon>
    </lineage>
</organism>
<dbReference type="SUPFAM" id="SSF51726">
    <property type="entry name" value="UROD/MetE-like"/>
    <property type="match status" value="1"/>
</dbReference>
<dbReference type="GO" id="GO:0009086">
    <property type="term" value="P:methionine biosynthetic process"/>
    <property type="evidence" value="ECO:0007669"/>
    <property type="project" value="InterPro"/>
</dbReference>
<dbReference type="PATRIC" id="fig|47311.3.peg.493"/>
<dbReference type="InterPro" id="IPR038071">
    <property type="entry name" value="UROD/MetE-like_sf"/>
</dbReference>
<dbReference type="Pfam" id="PF01717">
    <property type="entry name" value="Meth_synt_2"/>
    <property type="match status" value="1"/>
</dbReference>
<keyword evidence="5" id="KW-0808">Transferase</keyword>
<gene>
    <name evidence="5" type="primary">metE</name>
    <name evidence="5" type="ORF">MBCUT_04330</name>
</gene>
<keyword evidence="3" id="KW-0862">Zinc</keyword>
<evidence type="ECO:0000256" key="2">
    <source>
        <dbReference type="ARBA" id="ARBA00022723"/>
    </source>
</evidence>
<evidence type="ECO:0000313" key="5">
    <source>
        <dbReference type="EMBL" id="KZX17027.1"/>
    </source>
</evidence>